<keyword evidence="5" id="KW-1185">Reference proteome</keyword>
<dbReference type="GO" id="GO:0006906">
    <property type="term" value="P:vesicle fusion"/>
    <property type="evidence" value="ECO:0007669"/>
    <property type="project" value="TreeGrafter"/>
</dbReference>
<dbReference type="GO" id="GO:0005484">
    <property type="term" value="F:SNAP receptor activity"/>
    <property type="evidence" value="ECO:0007669"/>
    <property type="project" value="TreeGrafter"/>
</dbReference>
<evidence type="ECO:0000256" key="2">
    <source>
        <dbReference type="SAM" id="MobiDB-lite"/>
    </source>
</evidence>
<feature type="domain" description="T-SNARE coiled-coil homology" evidence="3">
    <location>
        <begin position="232"/>
        <end position="294"/>
    </location>
</feature>
<protein>
    <recommendedName>
        <fullName evidence="3">t-SNARE coiled-coil homology domain-containing protein</fullName>
    </recommendedName>
</protein>
<evidence type="ECO:0000256" key="1">
    <source>
        <dbReference type="ARBA" id="ARBA00009480"/>
    </source>
</evidence>
<dbReference type="InterPro" id="IPR000727">
    <property type="entry name" value="T_SNARE_dom"/>
</dbReference>
<reference evidence="4" key="1">
    <citation type="submission" date="2023-03" db="EMBL/GenBank/DDBJ databases">
        <title>Massive genome expansion in bonnet fungi (Mycena s.s.) driven by repeated elements and novel gene families across ecological guilds.</title>
        <authorList>
            <consortium name="Lawrence Berkeley National Laboratory"/>
            <person name="Harder C.B."/>
            <person name="Miyauchi S."/>
            <person name="Viragh M."/>
            <person name="Kuo A."/>
            <person name="Thoen E."/>
            <person name="Andreopoulos B."/>
            <person name="Lu D."/>
            <person name="Skrede I."/>
            <person name="Drula E."/>
            <person name="Henrissat B."/>
            <person name="Morin E."/>
            <person name="Kohler A."/>
            <person name="Barry K."/>
            <person name="LaButti K."/>
            <person name="Morin E."/>
            <person name="Salamov A."/>
            <person name="Lipzen A."/>
            <person name="Mereny Z."/>
            <person name="Hegedus B."/>
            <person name="Baldrian P."/>
            <person name="Stursova M."/>
            <person name="Weitz H."/>
            <person name="Taylor A."/>
            <person name="Grigoriev I.V."/>
            <person name="Nagy L.G."/>
            <person name="Martin F."/>
            <person name="Kauserud H."/>
        </authorList>
    </citation>
    <scope>NUCLEOTIDE SEQUENCE</scope>
    <source>
        <strain evidence="4">9144</strain>
    </source>
</reference>
<dbReference type="GO" id="GO:0006887">
    <property type="term" value="P:exocytosis"/>
    <property type="evidence" value="ECO:0007669"/>
    <property type="project" value="TreeGrafter"/>
</dbReference>
<evidence type="ECO:0000259" key="3">
    <source>
        <dbReference type="PROSITE" id="PS50192"/>
    </source>
</evidence>
<dbReference type="Proteomes" id="UP001219525">
    <property type="component" value="Unassembled WGS sequence"/>
</dbReference>
<dbReference type="GO" id="GO:0031201">
    <property type="term" value="C:SNARE complex"/>
    <property type="evidence" value="ECO:0007669"/>
    <property type="project" value="TreeGrafter"/>
</dbReference>
<sequence length="297" mass="33360">MPLFKRSANSDLQIPPVQSASRDITFHHSNSAPDVHTNAHAGERDPDQLSDRNRNELFSGYNPAKAGSGWFLDGPNINEEGDVEAIKQKTRFVKQSSVNSTQNSLRFAREAVETGSNTLKRLGEQSEKLANTEHYLNVTKSHALQADDKTEELRKLNRSIFIPAVTINNDAKHAARETKIQRRYEERRADREQTRMDIRGRLSKEDGFSASSRANRTAERSQFQFEANGSDDEMEDQLEGNLGEIDRLARTMKALGTAMGEELDRQNGVISVIDNNAVKLDEKLHQSTVQLRRAGGK</sequence>
<dbReference type="PANTHER" id="PTHR19305">
    <property type="entry name" value="SYNAPTOSOMAL ASSOCIATED PROTEIN"/>
    <property type="match status" value="1"/>
</dbReference>
<feature type="region of interest" description="Disordered" evidence="2">
    <location>
        <begin position="27"/>
        <end position="61"/>
    </location>
</feature>
<gene>
    <name evidence="4" type="ORF">GGX14DRAFT_616647</name>
</gene>
<comment type="caution">
    <text evidence="4">The sequence shown here is derived from an EMBL/GenBank/DDBJ whole genome shotgun (WGS) entry which is preliminary data.</text>
</comment>
<dbReference type="AlphaFoldDB" id="A0AAD6YUI8"/>
<comment type="similarity">
    <text evidence="1">Belongs to the SNAP-25 family.</text>
</comment>
<dbReference type="CDD" id="cd15886">
    <property type="entry name" value="SNARE_SEC9N"/>
    <property type="match status" value="1"/>
</dbReference>
<evidence type="ECO:0000313" key="5">
    <source>
        <dbReference type="Proteomes" id="UP001219525"/>
    </source>
</evidence>
<evidence type="ECO:0000313" key="4">
    <source>
        <dbReference type="EMBL" id="KAJ7229074.1"/>
    </source>
</evidence>
<dbReference type="SUPFAM" id="SSF58038">
    <property type="entry name" value="SNARE fusion complex"/>
    <property type="match status" value="2"/>
</dbReference>
<dbReference type="SMART" id="SM00397">
    <property type="entry name" value="t_SNARE"/>
    <property type="match status" value="2"/>
</dbReference>
<accession>A0AAD6YUI8</accession>
<dbReference type="PANTHER" id="PTHR19305:SF9">
    <property type="entry name" value="SYNAPTOSOMAL-ASSOCIATED PROTEIN 29"/>
    <property type="match status" value="1"/>
</dbReference>
<dbReference type="Gene3D" id="1.20.5.110">
    <property type="match status" value="2"/>
</dbReference>
<dbReference type="EMBL" id="JARJCW010000002">
    <property type="protein sequence ID" value="KAJ7229074.1"/>
    <property type="molecule type" value="Genomic_DNA"/>
</dbReference>
<proteinExistence type="inferred from homology"/>
<feature type="compositionally biased region" description="Basic and acidic residues" evidence="2">
    <location>
        <begin position="41"/>
        <end position="55"/>
    </location>
</feature>
<organism evidence="4 5">
    <name type="scientific">Mycena pura</name>
    <dbReference type="NCBI Taxonomy" id="153505"/>
    <lineage>
        <taxon>Eukaryota</taxon>
        <taxon>Fungi</taxon>
        <taxon>Dikarya</taxon>
        <taxon>Basidiomycota</taxon>
        <taxon>Agaricomycotina</taxon>
        <taxon>Agaricomycetes</taxon>
        <taxon>Agaricomycetidae</taxon>
        <taxon>Agaricales</taxon>
        <taxon>Marasmiineae</taxon>
        <taxon>Mycenaceae</taxon>
        <taxon>Mycena</taxon>
    </lineage>
</organism>
<name>A0AAD6YUI8_9AGAR</name>
<dbReference type="GO" id="GO:0005886">
    <property type="term" value="C:plasma membrane"/>
    <property type="evidence" value="ECO:0007669"/>
    <property type="project" value="TreeGrafter"/>
</dbReference>
<dbReference type="GO" id="GO:0019905">
    <property type="term" value="F:syntaxin binding"/>
    <property type="evidence" value="ECO:0007669"/>
    <property type="project" value="TreeGrafter"/>
</dbReference>
<dbReference type="PROSITE" id="PS50192">
    <property type="entry name" value="T_SNARE"/>
    <property type="match status" value="1"/>
</dbReference>